<evidence type="ECO:0000259" key="2">
    <source>
        <dbReference type="Pfam" id="PF02481"/>
    </source>
</evidence>
<dbReference type="Proteomes" id="UP000184241">
    <property type="component" value="Unassembled WGS sequence"/>
</dbReference>
<reference evidence="4 5" key="1">
    <citation type="submission" date="2016-11" db="EMBL/GenBank/DDBJ databases">
        <authorList>
            <person name="Jaros S."/>
            <person name="Januszkiewicz K."/>
            <person name="Wedrychowicz H."/>
        </authorList>
    </citation>
    <scope>NUCLEOTIDE SEQUENCE [LARGE SCALE GENOMIC DNA]</scope>
    <source>
        <strain evidence="4 5">DSM 6191</strain>
    </source>
</reference>
<gene>
    <name evidence="4" type="ORF">SAMN02745941_00285</name>
</gene>
<dbReference type="Pfam" id="PF02481">
    <property type="entry name" value="DNA_processg_A"/>
    <property type="match status" value="1"/>
</dbReference>
<dbReference type="PANTHER" id="PTHR43022:SF1">
    <property type="entry name" value="PROTEIN SMF"/>
    <property type="match status" value="1"/>
</dbReference>
<name>A0A1M5TRG9_9CLOT</name>
<protein>
    <submittedName>
        <fullName evidence="4">DNA processing protein</fullName>
    </submittedName>
</protein>
<dbReference type="GO" id="GO:0009294">
    <property type="term" value="P:DNA-mediated transformation"/>
    <property type="evidence" value="ECO:0007669"/>
    <property type="project" value="InterPro"/>
</dbReference>
<dbReference type="NCBIfam" id="TIGR00732">
    <property type="entry name" value="dprA"/>
    <property type="match status" value="1"/>
</dbReference>
<comment type="similarity">
    <text evidence="1">Belongs to the DprA/Smf family.</text>
</comment>
<organism evidence="4 5">
    <name type="scientific">Clostridium intestinale DSM 6191</name>
    <dbReference type="NCBI Taxonomy" id="1121320"/>
    <lineage>
        <taxon>Bacteria</taxon>
        <taxon>Bacillati</taxon>
        <taxon>Bacillota</taxon>
        <taxon>Clostridia</taxon>
        <taxon>Eubacteriales</taxon>
        <taxon>Clostridiaceae</taxon>
        <taxon>Clostridium</taxon>
    </lineage>
</organism>
<dbReference type="AlphaFoldDB" id="A0A1M5TRG9"/>
<dbReference type="InterPro" id="IPR041614">
    <property type="entry name" value="DprA_WH"/>
</dbReference>
<feature type="domain" description="DprA winged helix" evidence="3">
    <location>
        <begin position="292"/>
        <end position="349"/>
    </location>
</feature>
<evidence type="ECO:0000313" key="4">
    <source>
        <dbReference type="EMBL" id="SHH52993.1"/>
    </source>
</evidence>
<evidence type="ECO:0000256" key="1">
    <source>
        <dbReference type="ARBA" id="ARBA00006525"/>
    </source>
</evidence>
<proteinExistence type="inferred from homology"/>
<dbReference type="Gene3D" id="3.40.50.450">
    <property type="match status" value="1"/>
</dbReference>
<dbReference type="Pfam" id="PF17782">
    <property type="entry name" value="WHD_DprA"/>
    <property type="match status" value="1"/>
</dbReference>
<sequence length="355" mass="40205">MKREEMFYKIWMAISNVPESCKRFLKDRYNNEEEIYNLYKISKSNYIKEDYSDRIKRVNDEEVEKLLDIMHKNNIGAVFYRDEDYMDELYHVYEPPYVLFYKGDISKIKSHKKVSIVGSRKATLQGTQLTEHISKELVENGVMVISGGAYGIDTAAHRGALRGNGVTCAVLGCGINVVYPKSNYKLYNDIIKNGVIISEFLPYEKPASYNFPRRNRIIAALCEILIVTEAAERSGSLITTGYALDLGKTIFVSPGNPINPQAKGSNRLIIDGANPLYEVQDVLKELNITSKDPSSKNFSGEKGVVLKEIGVNPIHINDLIRRCNIDISLIYGILFELQLENEIISLSGNYYARIS</sequence>
<dbReference type="PANTHER" id="PTHR43022">
    <property type="entry name" value="PROTEIN SMF"/>
    <property type="match status" value="1"/>
</dbReference>
<accession>A0A1M5TRG9</accession>
<feature type="domain" description="Smf/DprA SLOG" evidence="2">
    <location>
        <begin position="78"/>
        <end position="286"/>
    </location>
</feature>
<dbReference type="InterPro" id="IPR057666">
    <property type="entry name" value="DrpA_SLOG"/>
</dbReference>
<evidence type="ECO:0000313" key="5">
    <source>
        <dbReference type="Proteomes" id="UP000184241"/>
    </source>
</evidence>
<evidence type="ECO:0000259" key="3">
    <source>
        <dbReference type="Pfam" id="PF17782"/>
    </source>
</evidence>
<dbReference type="RefSeq" id="WP_083553361.1">
    <property type="nucleotide sequence ID" value="NZ_FQXU01000003.1"/>
</dbReference>
<dbReference type="InterPro" id="IPR003488">
    <property type="entry name" value="DprA"/>
</dbReference>
<dbReference type="SUPFAM" id="SSF102405">
    <property type="entry name" value="MCP/YpsA-like"/>
    <property type="match status" value="1"/>
</dbReference>
<dbReference type="EMBL" id="FQXU01000003">
    <property type="protein sequence ID" value="SHH52993.1"/>
    <property type="molecule type" value="Genomic_DNA"/>
</dbReference>